<comment type="caution">
    <text evidence="6">The sequence shown here is derived from an EMBL/GenBank/DDBJ whole genome shotgun (WGS) entry which is preliminary data.</text>
</comment>
<dbReference type="Proteomes" id="UP000760860">
    <property type="component" value="Unassembled WGS sequence"/>
</dbReference>
<dbReference type="EMBL" id="RCMK01000278">
    <property type="protein sequence ID" value="KAG2939123.1"/>
    <property type="molecule type" value="Genomic_DNA"/>
</dbReference>
<dbReference type="EMBL" id="MJFZ01000332">
    <property type="protein sequence ID" value="RAW31217.1"/>
    <property type="molecule type" value="Genomic_DNA"/>
</dbReference>
<keyword evidence="7" id="KW-1185">Reference proteome</keyword>
<dbReference type="VEuPathDB" id="FungiDB:PC110_g12435"/>
<evidence type="ECO:0000313" key="5">
    <source>
        <dbReference type="EMBL" id="KAG3198965.1"/>
    </source>
</evidence>
<organism evidence="6 7">
    <name type="scientific">Phytophthora cactorum</name>
    <dbReference type="NCBI Taxonomy" id="29920"/>
    <lineage>
        <taxon>Eukaryota</taxon>
        <taxon>Sar</taxon>
        <taxon>Stramenopiles</taxon>
        <taxon>Oomycota</taxon>
        <taxon>Peronosporomycetes</taxon>
        <taxon>Peronosporales</taxon>
        <taxon>Peronosporaceae</taxon>
        <taxon>Phytophthora</taxon>
    </lineage>
</organism>
<proteinExistence type="predicted"/>
<evidence type="ECO:0000313" key="4">
    <source>
        <dbReference type="EMBL" id="KAG2956288.1"/>
    </source>
</evidence>
<gene>
    <name evidence="6" type="ORF">PC110_g12435</name>
    <name evidence="1" type="ORF">PC113_g18173</name>
    <name evidence="2" type="ORF">PC115_g16129</name>
    <name evidence="3" type="ORF">PC117_g11041</name>
    <name evidence="4" type="ORF">PC118_g24530</name>
    <name evidence="5" type="ORF">PC129_g24240</name>
</gene>
<dbReference type="Proteomes" id="UP000736787">
    <property type="component" value="Unassembled WGS sequence"/>
</dbReference>
<dbReference type="Proteomes" id="UP000774804">
    <property type="component" value="Unassembled WGS sequence"/>
</dbReference>
<sequence length="47" mass="4480">MARNEASVMSAEVSAGTGGAVRVSAGDSVAAEDAGGAFKGATALEHD</sequence>
<evidence type="ECO:0000313" key="6">
    <source>
        <dbReference type="EMBL" id="RAW31217.1"/>
    </source>
</evidence>
<dbReference type="EMBL" id="RCML01003136">
    <property type="protein sequence ID" value="KAG2956288.1"/>
    <property type="molecule type" value="Genomic_DNA"/>
</dbReference>
<dbReference type="EMBL" id="RCMG01000834">
    <property type="protein sequence ID" value="KAG2845508.1"/>
    <property type="molecule type" value="Genomic_DNA"/>
</dbReference>
<dbReference type="Proteomes" id="UP000697107">
    <property type="component" value="Unassembled WGS sequence"/>
</dbReference>
<dbReference type="AlphaFoldDB" id="A0A329S2R5"/>
<accession>A0A329S2R5</accession>
<reference evidence="6 7" key="1">
    <citation type="submission" date="2018-01" db="EMBL/GenBank/DDBJ databases">
        <title>Draft genome of the strawberry crown rot pathogen Phytophthora cactorum.</title>
        <authorList>
            <person name="Armitage A.D."/>
            <person name="Lysoe E."/>
            <person name="Nellist C.F."/>
            <person name="Harrison R.J."/>
            <person name="Brurberg M.B."/>
        </authorList>
    </citation>
    <scope>NUCLEOTIDE SEQUENCE [LARGE SCALE GENOMIC DNA]</scope>
    <source>
        <strain evidence="6 7">10300</strain>
    </source>
</reference>
<dbReference type="Proteomes" id="UP000735874">
    <property type="component" value="Unassembled WGS sequence"/>
</dbReference>
<evidence type="ECO:0000313" key="3">
    <source>
        <dbReference type="EMBL" id="KAG2939123.1"/>
    </source>
</evidence>
<evidence type="ECO:0000313" key="2">
    <source>
        <dbReference type="EMBL" id="KAG2900682.1"/>
    </source>
</evidence>
<reference evidence="1" key="2">
    <citation type="submission" date="2018-10" db="EMBL/GenBank/DDBJ databases">
        <title>Effector identification in a new, highly contiguous assembly of the strawberry crown rot pathogen Phytophthora cactorum.</title>
        <authorList>
            <person name="Armitage A.D."/>
            <person name="Nellist C.F."/>
            <person name="Bates H."/>
            <person name="Vickerstaff R.J."/>
            <person name="Harrison R.J."/>
        </authorList>
    </citation>
    <scope>NUCLEOTIDE SEQUENCE</scope>
    <source>
        <strain evidence="1">15-7</strain>
        <strain evidence="2">4032</strain>
        <strain evidence="3">4040</strain>
        <strain evidence="4">P415</strain>
        <strain evidence="5">P421</strain>
    </source>
</reference>
<name>A0A329S2R5_9STRA</name>
<protein>
    <submittedName>
        <fullName evidence="6">Uncharacterized protein</fullName>
    </submittedName>
</protein>
<dbReference type="EMBL" id="RCMV01003404">
    <property type="protein sequence ID" value="KAG3198965.1"/>
    <property type="molecule type" value="Genomic_DNA"/>
</dbReference>
<dbReference type="EMBL" id="RCMI01000689">
    <property type="protein sequence ID" value="KAG2900682.1"/>
    <property type="molecule type" value="Genomic_DNA"/>
</dbReference>
<dbReference type="Proteomes" id="UP000251314">
    <property type="component" value="Unassembled WGS sequence"/>
</dbReference>
<evidence type="ECO:0000313" key="7">
    <source>
        <dbReference type="Proteomes" id="UP000251314"/>
    </source>
</evidence>
<evidence type="ECO:0000313" key="1">
    <source>
        <dbReference type="EMBL" id="KAG2845508.1"/>
    </source>
</evidence>